<dbReference type="GO" id="GO:0031222">
    <property type="term" value="P:arabinan catabolic process"/>
    <property type="evidence" value="ECO:0007669"/>
    <property type="project" value="TreeGrafter"/>
</dbReference>
<dbReference type="GO" id="GO:0009044">
    <property type="term" value="F:xylan 1,4-beta-xylosidase activity"/>
    <property type="evidence" value="ECO:0007669"/>
    <property type="project" value="InterPro"/>
</dbReference>
<dbReference type="PANTHER" id="PTHR42721:SF3">
    <property type="entry name" value="BETA-D-XYLOSIDASE 5-RELATED"/>
    <property type="match status" value="1"/>
</dbReference>
<dbReference type="SUPFAM" id="SSF49785">
    <property type="entry name" value="Galactose-binding domain-like"/>
    <property type="match status" value="1"/>
</dbReference>
<evidence type="ECO:0000256" key="4">
    <source>
        <dbReference type="SAM" id="MobiDB-lite"/>
    </source>
</evidence>
<feature type="compositionally biased region" description="Acidic residues" evidence="4">
    <location>
        <begin position="1"/>
        <end position="10"/>
    </location>
</feature>
<dbReference type="RefSeq" id="WP_246123637.1">
    <property type="nucleotide sequence ID" value="NZ_BJWH01000016.1"/>
</dbReference>
<dbReference type="Pfam" id="PF01915">
    <property type="entry name" value="Glyco_hydro_3_C"/>
    <property type="match status" value="1"/>
</dbReference>
<proteinExistence type="inferred from homology"/>
<dbReference type="InterPro" id="IPR036962">
    <property type="entry name" value="Glyco_hydro_3_N_sf"/>
</dbReference>
<organism evidence="6 7">
    <name type="scientific">Cellulomonas terrae</name>
    <dbReference type="NCBI Taxonomy" id="311234"/>
    <lineage>
        <taxon>Bacteria</taxon>
        <taxon>Bacillati</taxon>
        <taxon>Actinomycetota</taxon>
        <taxon>Actinomycetes</taxon>
        <taxon>Micrococcales</taxon>
        <taxon>Cellulomonadaceae</taxon>
        <taxon>Cellulomonas</taxon>
    </lineage>
</organism>
<dbReference type="Proteomes" id="UP000321049">
    <property type="component" value="Unassembled WGS sequence"/>
</dbReference>
<evidence type="ECO:0000256" key="1">
    <source>
        <dbReference type="ARBA" id="ARBA00005336"/>
    </source>
</evidence>
<dbReference type="CDD" id="cd23343">
    <property type="entry name" value="beta-trefoil_FSCN_BglX-like"/>
    <property type="match status" value="1"/>
</dbReference>
<dbReference type="AlphaFoldDB" id="A0A511JMY5"/>
<protein>
    <submittedName>
        <fullName evidence="6">Sugar hydrolase</fullName>
    </submittedName>
</protein>
<dbReference type="SUPFAM" id="SSF51445">
    <property type="entry name" value="(Trans)glycosidases"/>
    <property type="match status" value="1"/>
</dbReference>
<evidence type="ECO:0000256" key="2">
    <source>
        <dbReference type="ARBA" id="ARBA00022729"/>
    </source>
</evidence>
<dbReference type="InterPro" id="IPR013783">
    <property type="entry name" value="Ig-like_fold"/>
</dbReference>
<evidence type="ECO:0000313" key="6">
    <source>
        <dbReference type="EMBL" id="GEL99371.1"/>
    </source>
</evidence>
<accession>A0A511JMY5</accession>
<dbReference type="SMART" id="SM01217">
    <property type="entry name" value="Fn3_like"/>
    <property type="match status" value="1"/>
</dbReference>
<dbReference type="InterPro" id="IPR001764">
    <property type="entry name" value="Glyco_hydro_3_N"/>
</dbReference>
<evidence type="ECO:0000256" key="3">
    <source>
        <dbReference type="ARBA" id="ARBA00022801"/>
    </source>
</evidence>
<dbReference type="Gene3D" id="2.60.120.260">
    <property type="entry name" value="Galactose-binding domain-like"/>
    <property type="match status" value="1"/>
</dbReference>
<dbReference type="InterPro" id="IPR008999">
    <property type="entry name" value="Actin-crosslinking"/>
</dbReference>
<dbReference type="PANTHER" id="PTHR42721">
    <property type="entry name" value="SUGAR HYDROLASE-RELATED"/>
    <property type="match status" value="1"/>
</dbReference>
<dbReference type="InterPro" id="IPR017853">
    <property type="entry name" value="GH"/>
</dbReference>
<dbReference type="Gene3D" id="2.60.40.10">
    <property type="entry name" value="Immunoglobulins"/>
    <property type="match status" value="1"/>
</dbReference>
<comment type="similarity">
    <text evidence="1">Belongs to the glycosyl hydrolase 3 family.</text>
</comment>
<dbReference type="CDD" id="cd04084">
    <property type="entry name" value="CBM6_xylanase-like"/>
    <property type="match status" value="1"/>
</dbReference>
<dbReference type="Pfam" id="PF00933">
    <property type="entry name" value="Glyco_hydro_3"/>
    <property type="match status" value="1"/>
</dbReference>
<dbReference type="InterPro" id="IPR026891">
    <property type="entry name" value="Fn3-like"/>
</dbReference>
<dbReference type="GO" id="GO:0030246">
    <property type="term" value="F:carbohydrate binding"/>
    <property type="evidence" value="ECO:0007669"/>
    <property type="project" value="InterPro"/>
</dbReference>
<comment type="caution">
    <text evidence="6">The sequence shown here is derived from an EMBL/GenBank/DDBJ whole genome shotgun (WGS) entry which is preliminary data.</text>
</comment>
<dbReference type="GO" id="GO:0045493">
    <property type="term" value="P:xylan catabolic process"/>
    <property type="evidence" value="ECO:0007669"/>
    <property type="project" value="InterPro"/>
</dbReference>
<reference evidence="6 7" key="1">
    <citation type="submission" date="2019-07" db="EMBL/GenBank/DDBJ databases">
        <title>Whole genome shotgun sequence of Cellulomonas terrae NBRC 100819.</title>
        <authorList>
            <person name="Hosoyama A."/>
            <person name="Uohara A."/>
            <person name="Ohji S."/>
            <person name="Ichikawa N."/>
        </authorList>
    </citation>
    <scope>NUCLEOTIDE SEQUENCE [LARGE SCALE GENOMIC DNA]</scope>
    <source>
        <strain evidence="6 7">NBRC 100819</strain>
    </source>
</reference>
<dbReference type="InterPro" id="IPR044993">
    <property type="entry name" value="BXL"/>
</dbReference>
<gene>
    <name evidence="6" type="ORF">CTE05_29180</name>
</gene>
<dbReference type="GO" id="GO:0046556">
    <property type="term" value="F:alpha-L-arabinofuranosidase activity"/>
    <property type="evidence" value="ECO:0007669"/>
    <property type="project" value="TreeGrafter"/>
</dbReference>
<dbReference type="Gene3D" id="3.20.20.300">
    <property type="entry name" value="Glycoside hydrolase, family 3, N-terminal domain"/>
    <property type="match status" value="1"/>
</dbReference>
<sequence length="933" mass="99586">MSPALDDEDPVADHSPPDRPSGTAPARPFAARARELLDQLTPTERLALLHQHAAPVPRVGLGPFRTGTEGLHGVAWLGTATTFPQPVGLAATWDADLLERVGTVVGTEVRAKHAADPTVSLNVWAPVVNPLRHPRWGRNEEGFSEDPHLTAHLATAYARGLRGNHPTYWRTVPTLKHLVAYGNETDRSVTSAQLSPRVLHEYELPAFRGPIEAGVVGAVMPSYNLVNGRPNHVARELLDEVRGWTQASLLVVSDAGAPTNLVVGERYYDDHIEAAAAALRAGVDSFTDHDADPTRTIAHLGAALERGLLDQADVDRAALRQLELRLATGELDPEADPWASITAADLDLPASRVLAREAATRAVVVLENDGVLPLRPTARVAVVGPHADQVLTDWYSGTPPYTVSIAAALDPTHVVTGADTVALRSRTTGAYVDAGADGTLVATARSAAHHDVTDWGEGVLTLRAATTGLLWTGAGWILRADAPGVHGWVAQESFRAHRHDDGSVSLQHAGSGRWLVVQRDGGVLVADAPSAATAERFTLRTVASGTARAVSVARDADVVVLAVGNDPHLLGRETEDRPHLRLPESQAELARAVLEANPSTVLVVVSSYPYVLGALGDDAAAVVWTAHGGQELGHGVADVLRGDAEPYGRLAQAWPEAEQDAGDLLDYDVIGGGLTHWYAPRPARWAFGHGRSYTTVAYEAVDEVAGSVRVTVRNTGDRPVDELVQVYAAAPEHRLPVPHRRLVAHRRVRLEPGRTAVVALDVPADAFAVWDVTRGRFVVEPGRYELHAGPSCADLPLVVPVDVAGEPVPARTLGSWVRAIDHDDRADVTFAEQTRETGDALEVSRGRRSGWVLFRDVDLTGVGHVDLTVARGGSVRVEVRDGRGWQAIGTASAPTGGRYDWSTVALPVSTDGVHDVRLVLVGEIRLGSLRGRA</sequence>
<feature type="domain" description="Fibronectin type III-like" evidence="5">
    <location>
        <begin position="722"/>
        <end position="792"/>
    </location>
</feature>
<dbReference type="InterPro" id="IPR008979">
    <property type="entry name" value="Galactose-bd-like_sf"/>
</dbReference>
<dbReference type="EMBL" id="BJWH01000016">
    <property type="protein sequence ID" value="GEL99371.1"/>
    <property type="molecule type" value="Genomic_DNA"/>
</dbReference>
<evidence type="ECO:0000313" key="7">
    <source>
        <dbReference type="Proteomes" id="UP000321049"/>
    </source>
</evidence>
<keyword evidence="7" id="KW-1185">Reference proteome</keyword>
<dbReference type="Pfam" id="PF14310">
    <property type="entry name" value="Fn3-like"/>
    <property type="match status" value="1"/>
</dbReference>
<dbReference type="PRINTS" id="PR00133">
    <property type="entry name" value="GLHYDRLASE3"/>
</dbReference>
<dbReference type="SUPFAM" id="SSF50405">
    <property type="entry name" value="Actin-crosslinking proteins"/>
    <property type="match status" value="1"/>
</dbReference>
<feature type="region of interest" description="Disordered" evidence="4">
    <location>
        <begin position="1"/>
        <end position="26"/>
    </location>
</feature>
<dbReference type="InterPro" id="IPR002772">
    <property type="entry name" value="Glyco_hydro_3_C"/>
</dbReference>
<dbReference type="InterPro" id="IPR005084">
    <property type="entry name" value="CBM6"/>
</dbReference>
<name>A0A511JMY5_9CELL</name>
<evidence type="ECO:0000259" key="5">
    <source>
        <dbReference type="SMART" id="SM01217"/>
    </source>
</evidence>
<dbReference type="SUPFAM" id="SSF52279">
    <property type="entry name" value="Beta-D-glucan exohydrolase, C-terminal domain"/>
    <property type="match status" value="1"/>
</dbReference>
<dbReference type="Gene3D" id="2.60.120.380">
    <property type="match status" value="1"/>
</dbReference>
<dbReference type="Pfam" id="PF03422">
    <property type="entry name" value="CBM_6"/>
    <property type="match status" value="1"/>
</dbReference>
<dbReference type="InterPro" id="IPR036881">
    <property type="entry name" value="Glyco_hydro_3_C_sf"/>
</dbReference>
<keyword evidence="3 6" id="KW-0378">Hydrolase</keyword>
<dbReference type="Gene3D" id="3.40.50.1700">
    <property type="entry name" value="Glycoside hydrolase family 3 C-terminal domain"/>
    <property type="match status" value="1"/>
</dbReference>
<keyword evidence="2" id="KW-0732">Signal</keyword>